<protein>
    <submittedName>
        <fullName evidence="7">Carbohydrate kinase</fullName>
    </submittedName>
</protein>
<sequence length="294" mass="31727">MNGTPQPHLIFGEVLFDCFPDGTRVLGGAPFNVAWNLHQLGEAACFVGGVGDDADGRSIRERMNRIGMDTRGLYRHPAAPTGQVRIALEDGEPTYTIVPDQAYDTVPAEWADQLPDTAGLLYHGTLALRADNRELLERLQARAQHRFVDVNLRAPWYQPDDVLALMRGADVVKLNTDEAATLAPDVAAPERSAALLERAAIRSALIITHGADGAAIHTTDGQHWEAPAPAVDGFRDAVGAGDAFASVAIIGLQHDWPWTTTLERALGFAAAVCSLQGATSEDSDFYHRARTAWS</sequence>
<dbReference type="Pfam" id="PF00294">
    <property type="entry name" value="PfkB"/>
    <property type="match status" value="1"/>
</dbReference>
<evidence type="ECO:0000256" key="1">
    <source>
        <dbReference type="ARBA" id="ARBA00010688"/>
    </source>
</evidence>
<dbReference type="CDD" id="cd01167">
    <property type="entry name" value="bac_FRK"/>
    <property type="match status" value="1"/>
</dbReference>
<dbReference type="RefSeq" id="WP_047251791.1">
    <property type="nucleotide sequence ID" value="NZ_CP011367.1"/>
</dbReference>
<evidence type="ECO:0000256" key="5">
    <source>
        <dbReference type="ARBA" id="ARBA00022840"/>
    </source>
</evidence>
<keyword evidence="3" id="KW-0547">Nucleotide-binding</keyword>
<keyword evidence="8" id="KW-1185">Reference proteome</keyword>
<dbReference type="Proteomes" id="UP000064201">
    <property type="component" value="Chromosome"/>
</dbReference>
<dbReference type="OrthoDB" id="9779730at2"/>
<dbReference type="InterPro" id="IPR029056">
    <property type="entry name" value="Ribokinase-like"/>
</dbReference>
<organism evidence="7 8">
    <name type="scientific">Thioalkalivibrio versutus</name>
    <dbReference type="NCBI Taxonomy" id="106634"/>
    <lineage>
        <taxon>Bacteria</taxon>
        <taxon>Pseudomonadati</taxon>
        <taxon>Pseudomonadota</taxon>
        <taxon>Gammaproteobacteria</taxon>
        <taxon>Chromatiales</taxon>
        <taxon>Ectothiorhodospiraceae</taxon>
        <taxon>Thioalkalivibrio</taxon>
    </lineage>
</organism>
<dbReference type="PANTHER" id="PTHR43085">
    <property type="entry name" value="HEXOKINASE FAMILY MEMBER"/>
    <property type="match status" value="1"/>
</dbReference>
<keyword evidence="4 7" id="KW-0418">Kinase</keyword>
<dbReference type="STRING" id="106634.TVD_13070"/>
<feature type="domain" description="Carbohydrate kinase PfkB" evidence="6">
    <location>
        <begin position="23"/>
        <end position="280"/>
    </location>
</feature>
<gene>
    <name evidence="7" type="ORF">TVD_13070</name>
</gene>
<dbReference type="InterPro" id="IPR050306">
    <property type="entry name" value="PfkB_Carbo_kinase"/>
</dbReference>
<dbReference type="PANTHER" id="PTHR43085:SF1">
    <property type="entry name" value="PSEUDOURIDINE KINASE-RELATED"/>
    <property type="match status" value="1"/>
</dbReference>
<evidence type="ECO:0000256" key="4">
    <source>
        <dbReference type="ARBA" id="ARBA00022777"/>
    </source>
</evidence>
<evidence type="ECO:0000313" key="8">
    <source>
        <dbReference type="Proteomes" id="UP000064201"/>
    </source>
</evidence>
<reference evidence="7 8" key="1">
    <citation type="submission" date="2015-04" db="EMBL/GenBank/DDBJ databases">
        <title>Complete Sequence for the Genome of the Thioalkalivibrio versutus D301.</title>
        <authorList>
            <person name="Mu T."/>
            <person name="Zhou J."/>
            <person name="Xu X."/>
        </authorList>
    </citation>
    <scope>NUCLEOTIDE SEQUENCE [LARGE SCALE GENOMIC DNA]</scope>
    <source>
        <strain evidence="7 8">D301</strain>
    </source>
</reference>
<dbReference type="Gene3D" id="3.40.1190.20">
    <property type="match status" value="1"/>
</dbReference>
<evidence type="ECO:0000256" key="3">
    <source>
        <dbReference type="ARBA" id="ARBA00022741"/>
    </source>
</evidence>
<dbReference type="InterPro" id="IPR002173">
    <property type="entry name" value="Carboh/pur_kinase_PfkB_CS"/>
</dbReference>
<dbReference type="KEGG" id="tvr:TVD_13070"/>
<dbReference type="PATRIC" id="fig|106634.4.peg.2665"/>
<dbReference type="InterPro" id="IPR011611">
    <property type="entry name" value="PfkB_dom"/>
</dbReference>
<accession>A0A0G3G9L7</accession>
<dbReference type="AlphaFoldDB" id="A0A0G3G9L7"/>
<dbReference type="GO" id="GO:0016301">
    <property type="term" value="F:kinase activity"/>
    <property type="evidence" value="ECO:0007669"/>
    <property type="project" value="UniProtKB-KW"/>
</dbReference>
<dbReference type="PROSITE" id="PS00583">
    <property type="entry name" value="PFKB_KINASES_1"/>
    <property type="match status" value="1"/>
</dbReference>
<keyword evidence="2" id="KW-0808">Transferase</keyword>
<proteinExistence type="inferred from homology"/>
<keyword evidence="5" id="KW-0067">ATP-binding</keyword>
<evidence type="ECO:0000256" key="2">
    <source>
        <dbReference type="ARBA" id="ARBA00022679"/>
    </source>
</evidence>
<evidence type="ECO:0000259" key="6">
    <source>
        <dbReference type="Pfam" id="PF00294"/>
    </source>
</evidence>
<dbReference type="SUPFAM" id="SSF53613">
    <property type="entry name" value="Ribokinase-like"/>
    <property type="match status" value="1"/>
</dbReference>
<name>A0A0G3G9L7_9GAMM</name>
<dbReference type="EMBL" id="CP011367">
    <property type="protein sequence ID" value="AKJ96232.1"/>
    <property type="molecule type" value="Genomic_DNA"/>
</dbReference>
<evidence type="ECO:0000313" key="7">
    <source>
        <dbReference type="EMBL" id="AKJ96232.1"/>
    </source>
</evidence>
<comment type="similarity">
    <text evidence="1">Belongs to the carbohydrate kinase PfkB family.</text>
</comment>
<dbReference type="GO" id="GO:0005524">
    <property type="term" value="F:ATP binding"/>
    <property type="evidence" value="ECO:0007669"/>
    <property type="project" value="UniProtKB-KW"/>
</dbReference>